<organism evidence="2 3">
    <name type="scientific">Paramormyrops kingsleyae</name>
    <dbReference type="NCBI Taxonomy" id="1676925"/>
    <lineage>
        <taxon>Eukaryota</taxon>
        <taxon>Metazoa</taxon>
        <taxon>Chordata</taxon>
        <taxon>Craniata</taxon>
        <taxon>Vertebrata</taxon>
        <taxon>Euteleostomi</taxon>
        <taxon>Actinopterygii</taxon>
        <taxon>Neopterygii</taxon>
        <taxon>Teleostei</taxon>
        <taxon>Osteoglossocephala</taxon>
        <taxon>Osteoglossomorpha</taxon>
        <taxon>Osteoglossiformes</taxon>
        <taxon>Mormyridae</taxon>
        <taxon>Paramormyrops</taxon>
    </lineage>
</organism>
<evidence type="ECO:0000256" key="1">
    <source>
        <dbReference type="SAM" id="MobiDB-lite"/>
    </source>
</evidence>
<reference evidence="2" key="2">
    <citation type="submission" date="2025-09" db="UniProtKB">
        <authorList>
            <consortium name="Ensembl"/>
        </authorList>
    </citation>
    <scope>IDENTIFICATION</scope>
</reference>
<name>A0A3B3RE84_9TELE</name>
<keyword evidence="3" id="KW-1185">Reference proteome</keyword>
<dbReference type="AlphaFoldDB" id="A0A3B3RE84"/>
<sequence>GNGASLVDPGPVHCVRLIVRRSPLQSSGPLSQPFRELSSPSCPGVNGRPPGMLYIKSAHTFTSNIVHPTSAGMAKQ</sequence>
<reference evidence="2" key="1">
    <citation type="submission" date="2025-08" db="UniProtKB">
        <authorList>
            <consortium name="Ensembl"/>
        </authorList>
    </citation>
    <scope>IDENTIFICATION</scope>
</reference>
<dbReference type="Ensembl" id="ENSPKIT00000041190.1">
    <property type="protein sequence ID" value="ENSPKIP00000016694.1"/>
    <property type="gene ID" value="ENSPKIG00000002911.1"/>
</dbReference>
<proteinExistence type="predicted"/>
<protein>
    <submittedName>
        <fullName evidence="2">Uncharacterized protein</fullName>
    </submittedName>
</protein>
<dbReference type="Proteomes" id="UP000261540">
    <property type="component" value="Unplaced"/>
</dbReference>
<accession>A0A3B3RE84</accession>
<evidence type="ECO:0000313" key="2">
    <source>
        <dbReference type="Ensembl" id="ENSPKIP00000016694.1"/>
    </source>
</evidence>
<evidence type="ECO:0000313" key="3">
    <source>
        <dbReference type="Proteomes" id="UP000261540"/>
    </source>
</evidence>
<feature type="region of interest" description="Disordered" evidence="1">
    <location>
        <begin position="25"/>
        <end position="45"/>
    </location>
</feature>